<evidence type="ECO:0000313" key="6">
    <source>
        <dbReference type="EMBL" id="MBB3877635.1"/>
    </source>
</evidence>
<dbReference type="PANTHER" id="PTHR42852:SF18">
    <property type="entry name" value="CHROMOSOME UNDETERMINED SCAFFOLD_47, WHOLE GENOME SHOTGUN SEQUENCE"/>
    <property type="match status" value="1"/>
</dbReference>
<feature type="domain" description="Thioredoxin" evidence="5">
    <location>
        <begin position="64"/>
        <end position="202"/>
    </location>
</feature>
<sequence length="202" mass="20848">MSSRTVIACLLGLMVAGCDKQSPAPEQAANTAVAQVSSGEVTGGEVTAAPAPEAPKPAGTVDRAHKGEAAPALGFTTLDGKPATLADFRGKPVLVNLWATWCGPCVAEMPTLAAKAERLKGKVAVIAVSQDLDGAAKVTPFLAGRKLDALPVYLDPKLGLSTHYRANLPTTILYDATGKEIWRVTGGFDWAGAEAQKLLAEA</sequence>
<gene>
    <name evidence="6" type="ORF">GGR48_000038</name>
</gene>
<dbReference type="SUPFAM" id="SSF52833">
    <property type="entry name" value="Thioredoxin-like"/>
    <property type="match status" value="1"/>
</dbReference>
<keyword evidence="6" id="KW-0413">Isomerase</keyword>
<evidence type="ECO:0000313" key="7">
    <source>
        <dbReference type="Proteomes" id="UP000538670"/>
    </source>
</evidence>
<keyword evidence="7" id="KW-1185">Reference proteome</keyword>
<dbReference type="GO" id="GO:0016853">
    <property type="term" value="F:isomerase activity"/>
    <property type="evidence" value="ECO:0007669"/>
    <property type="project" value="UniProtKB-KW"/>
</dbReference>
<accession>A0A7W6F1T2</accession>
<keyword evidence="3" id="KW-0676">Redox-active center</keyword>
<dbReference type="GO" id="GO:0017004">
    <property type="term" value="P:cytochrome complex assembly"/>
    <property type="evidence" value="ECO:0007669"/>
    <property type="project" value="UniProtKB-KW"/>
</dbReference>
<reference evidence="6 7" key="1">
    <citation type="submission" date="2020-08" db="EMBL/GenBank/DDBJ databases">
        <title>Genomic Encyclopedia of Type Strains, Phase IV (KMG-IV): sequencing the most valuable type-strain genomes for metagenomic binning, comparative biology and taxonomic classification.</title>
        <authorList>
            <person name="Goeker M."/>
        </authorList>
    </citation>
    <scope>NUCLEOTIDE SEQUENCE [LARGE SCALE GENOMIC DNA]</scope>
    <source>
        <strain evidence="6 7">DSM 19512</strain>
    </source>
</reference>
<dbReference type="InterPro" id="IPR050553">
    <property type="entry name" value="Thioredoxin_ResA/DsbE_sf"/>
</dbReference>
<dbReference type="Pfam" id="PF08534">
    <property type="entry name" value="Redoxin"/>
    <property type="match status" value="1"/>
</dbReference>
<dbReference type="CDD" id="cd02966">
    <property type="entry name" value="TlpA_like_family"/>
    <property type="match status" value="1"/>
</dbReference>
<keyword evidence="2" id="KW-0201">Cytochrome c-type biogenesis</keyword>
<evidence type="ECO:0000256" key="1">
    <source>
        <dbReference type="ARBA" id="ARBA00004196"/>
    </source>
</evidence>
<proteinExistence type="predicted"/>
<dbReference type="PROSITE" id="PS51257">
    <property type="entry name" value="PROKAR_LIPOPROTEIN"/>
    <property type="match status" value="1"/>
</dbReference>
<dbReference type="RefSeq" id="WP_183949682.1">
    <property type="nucleotide sequence ID" value="NZ_JACIDH010000001.1"/>
</dbReference>
<feature type="region of interest" description="Disordered" evidence="4">
    <location>
        <begin position="41"/>
        <end position="62"/>
    </location>
</feature>
<dbReference type="InterPro" id="IPR036249">
    <property type="entry name" value="Thioredoxin-like_sf"/>
</dbReference>
<dbReference type="AlphaFoldDB" id="A0A7W6F1T2"/>
<dbReference type="GO" id="GO:0015036">
    <property type="term" value="F:disulfide oxidoreductase activity"/>
    <property type="evidence" value="ECO:0007669"/>
    <property type="project" value="UniProtKB-ARBA"/>
</dbReference>
<dbReference type="PANTHER" id="PTHR42852">
    <property type="entry name" value="THIOL:DISULFIDE INTERCHANGE PROTEIN DSBE"/>
    <property type="match status" value="1"/>
</dbReference>
<evidence type="ECO:0000256" key="2">
    <source>
        <dbReference type="ARBA" id="ARBA00022748"/>
    </source>
</evidence>
<dbReference type="EMBL" id="JACIDH010000001">
    <property type="protein sequence ID" value="MBB3877635.1"/>
    <property type="molecule type" value="Genomic_DNA"/>
</dbReference>
<dbReference type="GO" id="GO:0030313">
    <property type="term" value="C:cell envelope"/>
    <property type="evidence" value="ECO:0007669"/>
    <property type="project" value="UniProtKB-SubCell"/>
</dbReference>
<dbReference type="Gene3D" id="3.40.30.10">
    <property type="entry name" value="Glutaredoxin"/>
    <property type="match status" value="1"/>
</dbReference>
<dbReference type="InterPro" id="IPR017937">
    <property type="entry name" value="Thioredoxin_CS"/>
</dbReference>
<organism evidence="6 7">
    <name type="scientific">Sphingomonas pseudosanguinis</name>
    <dbReference type="NCBI Taxonomy" id="413712"/>
    <lineage>
        <taxon>Bacteria</taxon>
        <taxon>Pseudomonadati</taxon>
        <taxon>Pseudomonadota</taxon>
        <taxon>Alphaproteobacteria</taxon>
        <taxon>Sphingomonadales</taxon>
        <taxon>Sphingomonadaceae</taxon>
        <taxon>Sphingomonas</taxon>
    </lineage>
</organism>
<dbReference type="Proteomes" id="UP000538670">
    <property type="component" value="Unassembled WGS sequence"/>
</dbReference>
<dbReference type="InterPro" id="IPR013766">
    <property type="entry name" value="Thioredoxin_domain"/>
</dbReference>
<protein>
    <submittedName>
        <fullName evidence="6">Thiol-disulfide isomerase/thioredoxin</fullName>
    </submittedName>
</protein>
<evidence type="ECO:0000259" key="5">
    <source>
        <dbReference type="PROSITE" id="PS51352"/>
    </source>
</evidence>
<comment type="subcellular location">
    <subcellularLocation>
        <location evidence="1">Cell envelope</location>
    </subcellularLocation>
</comment>
<dbReference type="PROSITE" id="PS00194">
    <property type="entry name" value="THIOREDOXIN_1"/>
    <property type="match status" value="1"/>
</dbReference>
<dbReference type="PROSITE" id="PS51352">
    <property type="entry name" value="THIOREDOXIN_2"/>
    <property type="match status" value="1"/>
</dbReference>
<dbReference type="InterPro" id="IPR013740">
    <property type="entry name" value="Redoxin"/>
</dbReference>
<name>A0A7W6F1T2_9SPHN</name>
<evidence type="ECO:0000256" key="3">
    <source>
        <dbReference type="ARBA" id="ARBA00023284"/>
    </source>
</evidence>
<comment type="caution">
    <text evidence="6">The sequence shown here is derived from an EMBL/GenBank/DDBJ whole genome shotgun (WGS) entry which is preliminary data.</text>
</comment>
<evidence type="ECO:0000256" key="4">
    <source>
        <dbReference type="SAM" id="MobiDB-lite"/>
    </source>
</evidence>